<evidence type="ECO:0000256" key="2">
    <source>
        <dbReference type="ARBA" id="ARBA00022803"/>
    </source>
</evidence>
<evidence type="ECO:0000256" key="3">
    <source>
        <dbReference type="PROSITE-ProRule" id="PRU00339"/>
    </source>
</evidence>
<dbReference type="InterPro" id="IPR011990">
    <property type="entry name" value="TPR-like_helical_dom_sf"/>
</dbReference>
<reference evidence="4" key="1">
    <citation type="journal article" date="2020" name="J. Eukaryot. Microbiol.">
        <title>De novo Sequencing, Assembly and Annotation of the Transcriptome for the Free-Living Testate Amoeba Arcella intermedia.</title>
        <authorList>
            <person name="Ribeiro G.M."/>
            <person name="Porfirio-Sousa A.L."/>
            <person name="Maurer-Alcala X.X."/>
            <person name="Katz L.A."/>
            <person name="Lahr D.J.G."/>
        </authorList>
    </citation>
    <scope>NUCLEOTIDE SEQUENCE</scope>
</reference>
<dbReference type="InterPro" id="IPR019734">
    <property type="entry name" value="TPR_rpt"/>
</dbReference>
<feature type="repeat" description="TPR" evidence="3">
    <location>
        <begin position="67"/>
        <end position="100"/>
    </location>
</feature>
<accession>A0A6B2LS75</accession>
<evidence type="ECO:0000256" key="1">
    <source>
        <dbReference type="ARBA" id="ARBA00022737"/>
    </source>
</evidence>
<dbReference type="SMART" id="SM00028">
    <property type="entry name" value="TPR"/>
    <property type="match status" value="3"/>
</dbReference>
<evidence type="ECO:0000313" key="4">
    <source>
        <dbReference type="EMBL" id="NDV39863.1"/>
    </source>
</evidence>
<dbReference type="Pfam" id="PF00515">
    <property type="entry name" value="TPR_1"/>
    <property type="match status" value="1"/>
</dbReference>
<dbReference type="PANTHER" id="PTHR22904:SF523">
    <property type="entry name" value="STRESS-INDUCED-PHOSPHOPROTEIN 1"/>
    <property type="match status" value="1"/>
</dbReference>
<organism evidence="4">
    <name type="scientific">Arcella intermedia</name>
    <dbReference type="NCBI Taxonomy" id="1963864"/>
    <lineage>
        <taxon>Eukaryota</taxon>
        <taxon>Amoebozoa</taxon>
        <taxon>Tubulinea</taxon>
        <taxon>Elardia</taxon>
        <taxon>Arcellinida</taxon>
        <taxon>Sphaerothecina</taxon>
        <taxon>Arcellidae</taxon>
        <taxon>Arcella</taxon>
    </lineage>
</organism>
<dbReference type="EMBL" id="GIBP01010894">
    <property type="protein sequence ID" value="NDV39863.1"/>
    <property type="molecule type" value="Transcribed_RNA"/>
</dbReference>
<dbReference type="GO" id="GO:0051879">
    <property type="term" value="F:Hsp90 protein binding"/>
    <property type="evidence" value="ECO:0007669"/>
    <property type="project" value="TreeGrafter"/>
</dbReference>
<dbReference type="Gene3D" id="1.25.40.10">
    <property type="entry name" value="Tetratricopeptide repeat domain"/>
    <property type="match status" value="1"/>
</dbReference>
<keyword evidence="1" id="KW-0677">Repeat</keyword>
<dbReference type="Pfam" id="PF13414">
    <property type="entry name" value="TPR_11"/>
    <property type="match status" value="1"/>
</dbReference>
<protein>
    <submittedName>
        <fullName evidence="4">Uncharacterized protein</fullName>
    </submittedName>
</protein>
<dbReference type="SUPFAM" id="SSF48452">
    <property type="entry name" value="TPR-like"/>
    <property type="match status" value="1"/>
</dbReference>
<dbReference type="PROSITE" id="PS50005">
    <property type="entry name" value="TPR"/>
    <property type="match status" value="1"/>
</dbReference>
<sequence length="112" mass="12784">MKKTSGNRAFTQGKFDVALKFYNEAIEILPDNHIFYSNRSATHYQLKDYAKALEDAQKCIDLDAKFAKGYLRKGQALLELNKKEEALVALREALDLAPKDEEINAIYKQANK</sequence>
<dbReference type="PANTHER" id="PTHR22904">
    <property type="entry name" value="TPR REPEAT CONTAINING PROTEIN"/>
    <property type="match status" value="1"/>
</dbReference>
<keyword evidence="2 3" id="KW-0802">TPR repeat</keyword>
<dbReference type="AlphaFoldDB" id="A0A6B2LS75"/>
<name>A0A6B2LS75_9EUKA</name>
<proteinExistence type="predicted"/>